<dbReference type="InterPro" id="IPR029058">
    <property type="entry name" value="AB_hydrolase_fold"/>
</dbReference>
<evidence type="ECO:0000313" key="5">
    <source>
        <dbReference type="Proteomes" id="UP001595892"/>
    </source>
</evidence>
<evidence type="ECO:0000256" key="1">
    <source>
        <dbReference type="ARBA" id="ARBA00022801"/>
    </source>
</evidence>
<accession>A0ABV9NIQ9</accession>
<dbReference type="InterPro" id="IPR001375">
    <property type="entry name" value="Peptidase_S9_cat"/>
</dbReference>
<protein>
    <submittedName>
        <fullName evidence="4">Alpha/beta hydrolase family protein</fullName>
        <ecNumber evidence="4">3.4.-.-</ecNumber>
    </submittedName>
</protein>
<name>A0ABV9NIQ9_9GAMM</name>
<gene>
    <name evidence="4" type="ORF">ACFO3Q_06735</name>
</gene>
<dbReference type="GO" id="GO:0016787">
    <property type="term" value="F:hydrolase activity"/>
    <property type="evidence" value="ECO:0007669"/>
    <property type="project" value="UniProtKB-KW"/>
</dbReference>
<dbReference type="SUPFAM" id="SSF82171">
    <property type="entry name" value="DPP6 N-terminal domain-like"/>
    <property type="match status" value="1"/>
</dbReference>
<dbReference type="SUPFAM" id="SSF53474">
    <property type="entry name" value="alpha/beta-Hydrolases"/>
    <property type="match status" value="1"/>
</dbReference>
<feature type="signal peptide" evidence="2">
    <location>
        <begin position="1"/>
        <end position="18"/>
    </location>
</feature>
<dbReference type="Proteomes" id="UP001595892">
    <property type="component" value="Unassembled WGS sequence"/>
</dbReference>
<feature type="domain" description="Peptidase S9 prolyl oligopeptidase catalytic" evidence="3">
    <location>
        <begin position="447"/>
        <end position="656"/>
    </location>
</feature>
<proteinExistence type="predicted"/>
<dbReference type="PANTHER" id="PTHR42776:SF27">
    <property type="entry name" value="DIPEPTIDYL PEPTIDASE FAMILY MEMBER 6"/>
    <property type="match status" value="1"/>
</dbReference>
<evidence type="ECO:0000313" key="4">
    <source>
        <dbReference type="EMBL" id="MFC4727866.1"/>
    </source>
</evidence>
<comment type="caution">
    <text evidence="4">The sequence shown here is derived from an EMBL/GenBank/DDBJ whole genome shotgun (WGS) entry which is preliminary data.</text>
</comment>
<dbReference type="RefSeq" id="WP_377003876.1">
    <property type="nucleotide sequence ID" value="NZ_JBHSGG010000017.1"/>
</dbReference>
<dbReference type="EC" id="3.4.-.-" evidence="4"/>
<evidence type="ECO:0000256" key="2">
    <source>
        <dbReference type="SAM" id="SignalP"/>
    </source>
</evidence>
<dbReference type="PANTHER" id="PTHR42776">
    <property type="entry name" value="SERINE PEPTIDASE S9 FAMILY MEMBER"/>
    <property type="match status" value="1"/>
</dbReference>
<dbReference type="Pfam" id="PF00326">
    <property type="entry name" value="Peptidase_S9"/>
    <property type="match status" value="1"/>
</dbReference>
<dbReference type="EMBL" id="JBHSGG010000017">
    <property type="protein sequence ID" value="MFC4727866.1"/>
    <property type="molecule type" value="Genomic_DNA"/>
</dbReference>
<evidence type="ECO:0000259" key="3">
    <source>
        <dbReference type="Pfam" id="PF00326"/>
    </source>
</evidence>
<feature type="chain" id="PRO_5046674252" evidence="2">
    <location>
        <begin position="19"/>
        <end position="662"/>
    </location>
</feature>
<keyword evidence="2" id="KW-0732">Signal</keyword>
<reference evidence="5" key="1">
    <citation type="journal article" date="2019" name="Int. J. Syst. Evol. Microbiol.">
        <title>The Global Catalogue of Microorganisms (GCM) 10K type strain sequencing project: providing services to taxonomists for standard genome sequencing and annotation.</title>
        <authorList>
            <consortium name="The Broad Institute Genomics Platform"/>
            <consortium name="The Broad Institute Genome Sequencing Center for Infectious Disease"/>
            <person name="Wu L."/>
            <person name="Ma J."/>
        </authorList>
    </citation>
    <scope>NUCLEOTIDE SEQUENCE [LARGE SCALE GENOMIC DNA]</scope>
    <source>
        <strain evidence="5">CGMCC 1.13574</strain>
    </source>
</reference>
<organism evidence="4 5">
    <name type="scientific">Coralloluteibacterium thermophilum</name>
    <dbReference type="NCBI Taxonomy" id="2707049"/>
    <lineage>
        <taxon>Bacteria</taxon>
        <taxon>Pseudomonadati</taxon>
        <taxon>Pseudomonadota</taxon>
        <taxon>Gammaproteobacteria</taxon>
        <taxon>Lysobacterales</taxon>
        <taxon>Lysobacteraceae</taxon>
        <taxon>Coralloluteibacterium</taxon>
    </lineage>
</organism>
<sequence length="662" mass="72679">MRGVLWLLAGLVLGSAAAAEQDAAPPALEAFLAKDVFETIKLSPTGRYYAVSQPSDDHGTVLVVYLTETRRPHGAFSLGETFHVADFWWANDERLVVSGGESSGSLEQPVPTGELFAVNADGSGASNLFGYRASQGQQVGSNIPRRQAAYASAFVIDPLPDVPDEVLIAVWPWQERGARSDPYTQVERLNIHNGRRQRVARAPVQRASFVADQRGEVRLAVGAGADNNTRTYYRDRRGSDWQLINDEAASGVGVYPLGFDVGGRHAYLQVEMESGPDAIERLDTETGLRTQVLRHEASDPRSLIWSPDGRTLLGARFEAGHPESRYFDPEHPDARLVRSLEAAFEGHTVVLSSFTRDGATGLLYTESDRSPGDYYFFDAERKSADFFLSRRAGIDPRRMGERRPVAITARDGLLLHGYLTLPAGSDGRNLPLIVNPHGGPFTIVDTWAFDLEPQLLAAQGYAVLQVNFRGSGGYGRGFVRAGFQQWGRAMQDDLTDATRWAVDQGVADPARTCIYGGSYGAYAALMGVAKEPGLYRCAVGYVGVYDLALMHRRGDIPQRRSGRTFLRDALGSQDLAAHSPTRLADRIRVPVFLAAGGADKRAPVDHTEAMARALEEAGVPVETLIYRTEGHGFYGRENRLEYYRRLLDFFDAHIGETRTAAR</sequence>
<keyword evidence="1 4" id="KW-0378">Hydrolase</keyword>
<keyword evidence="5" id="KW-1185">Reference proteome</keyword>
<dbReference type="Gene3D" id="3.40.50.1820">
    <property type="entry name" value="alpha/beta hydrolase"/>
    <property type="match status" value="1"/>
</dbReference>